<dbReference type="InterPro" id="IPR023213">
    <property type="entry name" value="CAT-like_dom_sf"/>
</dbReference>
<dbReference type="PROSITE" id="PS00189">
    <property type="entry name" value="LIPOYL"/>
    <property type="match status" value="1"/>
</dbReference>
<evidence type="ECO:0000256" key="3">
    <source>
        <dbReference type="ARBA" id="ARBA00022679"/>
    </source>
</evidence>
<dbReference type="STRING" id="1122204.SAMN05421781_1444"/>
<feature type="domain" description="Peripheral subunit-binding (PSBD)" evidence="9">
    <location>
        <begin position="125"/>
        <end position="162"/>
    </location>
</feature>
<dbReference type="GO" id="GO:0031405">
    <property type="term" value="F:lipoic acid binding"/>
    <property type="evidence" value="ECO:0007669"/>
    <property type="project" value="TreeGrafter"/>
</dbReference>
<dbReference type="PROSITE" id="PS51826">
    <property type="entry name" value="PSBD"/>
    <property type="match status" value="1"/>
</dbReference>
<keyword evidence="4 6" id="KW-0450">Lipoyl</keyword>
<dbReference type="OrthoDB" id="9805770at2"/>
<dbReference type="Pfam" id="PF02817">
    <property type="entry name" value="E3_binding"/>
    <property type="match status" value="1"/>
</dbReference>
<dbReference type="SUPFAM" id="SSF52777">
    <property type="entry name" value="CoA-dependent acyltransferases"/>
    <property type="match status" value="1"/>
</dbReference>
<dbReference type="SUPFAM" id="SSF51230">
    <property type="entry name" value="Single hybrid motif"/>
    <property type="match status" value="1"/>
</dbReference>
<dbReference type="AlphaFoldDB" id="A0A1H2TJU1"/>
<comment type="similarity">
    <text evidence="2 6">Belongs to the 2-oxoacid dehydrogenase family.</text>
</comment>
<feature type="domain" description="Lipoyl-binding" evidence="8">
    <location>
        <begin position="2"/>
        <end position="77"/>
    </location>
</feature>
<evidence type="ECO:0000256" key="4">
    <source>
        <dbReference type="ARBA" id="ARBA00022823"/>
    </source>
</evidence>
<evidence type="ECO:0000256" key="7">
    <source>
        <dbReference type="SAM" id="MobiDB-lite"/>
    </source>
</evidence>
<evidence type="ECO:0000256" key="6">
    <source>
        <dbReference type="RuleBase" id="RU003423"/>
    </source>
</evidence>
<feature type="region of interest" description="Disordered" evidence="7">
    <location>
        <begin position="134"/>
        <end position="189"/>
    </location>
</feature>
<feature type="region of interest" description="Disordered" evidence="7">
    <location>
        <begin position="83"/>
        <end position="108"/>
    </location>
</feature>
<organism evidence="10 11">
    <name type="scientific">Marinococcus luteus</name>
    <dbReference type="NCBI Taxonomy" id="1122204"/>
    <lineage>
        <taxon>Bacteria</taxon>
        <taxon>Bacillati</taxon>
        <taxon>Bacillota</taxon>
        <taxon>Bacilli</taxon>
        <taxon>Bacillales</taxon>
        <taxon>Bacillaceae</taxon>
        <taxon>Marinococcus</taxon>
    </lineage>
</organism>
<accession>A0A1H2TJU1</accession>
<dbReference type="PANTHER" id="PTHR43178:SF5">
    <property type="entry name" value="LIPOAMIDE ACYLTRANSFERASE COMPONENT OF BRANCHED-CHAIN ALPHA-KETO ACID DEHYDROGENASE COMPLEX, MITOCHONDRIAL"/>
    <property type="match status" value="1"/>
</dbReference>
<keyword evidence="5 6" id="KW-0012">Acyltransferase</keyword>
<feature type="compositionally biased region" description="Acidic residues" evidence="7">
    <location>
        <begin position="160"/>
        <end position="169"/>
    </location>
</feature>
<evidence type="ECO:0000313" key="11">
    <source>
        <dbReference type="Proteomes" id="UP000199488"/>
    </source>
</evidence>
<keyword evidence="11" id="KW-1185">Reference proteome</keyword>
<dbReference type="SUPFAM" id="SSF47005">
    <property type="entry name" value="Peripheral subunit-binding domain of 2-oxo acid dehydrogenase complex"/>
    <property type="match status" value="1"/>
</dbReference>
<dbReference type="InterPro" id="IPR001078">
    <property type="entry name" value="2-oxoacid_DH_actylTfrase"/>
</dbReference>
<dbReference type="EMBL" id="FNNC01000002">
    <property type="protein sequence ID" value="SDW44213.1"/>
    <property type="molecule type" value="Genomic_DNA"/>
</dbReference>
<keyword evidence="10" id="KW-0670">Pyruvate</keyword>
<proteinExistence type="inferred from homology"/>
<sequence>MATEIVMPKFGMSMNEGTIAEWLKKEGDDIKKGEPVVTVSSDKITNEVEAPADGQMLKITAAEDETLAVGQVIAYMGEPGEQITESPAAAEETASAAPEPAEAAAEEPAISREINHAPQAESRVRVSPAAKKLASAHGISVETIEGTGPKGRITKKDVEALIETDETEDGASRPQNEPASANPSLDTTQVTAVKGMRKVIADRMQESLQESAQLTLMRKADVTGLLQMQKQANAELEQNGEAKTMTLTAFIAKAAVLALQKHPAANASFQEGMLYRYDHVHLGVAAALTEGLVVPVIFHAEAKSVREIGESIRVLGHGARENQLASEDMHGSTFTITNVGGTGVEYFTPILNTPEAAILGVGAVQDGVQFHEGIPMERKLLPLSLTFDHRALDGEPAGRFLAELTGILENPHRLFF</sequence>
<dbReference type="InterPro" id="IPR003016">
    <property type="entry name" value="2-oxoA_DH_lipoyl-BS"/>
</dbReference>
<dbReference type="InterPro" id="IPR004167">
    <property type="entry name" value="PSBD"/>
</dbReference>
<dbReference type="InterPro" id="IPR036625">
    <property type="entry name" value="E3-bd_dom_sf"/>
</dbReference>
<dbReference type="InterPro" id="IPR050743">
    <property type="entry name" value="2-oxoacid_DH_E2_comp"/>
</dbReference>
<dbReference type="InterPro" id="IPR011053">
    <property type="entry name" value="Single_hybrid_motif"/>
</dbReference>
<dbReference type="Gene3D" id="3.30.559.10">
    <property type="entry name" value="Chloramphenicol acetyltransferase-like domain"/>
    <property type="match status" value="1"/>
</dbReference>
<keyword evidence="3 6" id="KW-0808">Transferase</keyword>
<gene>
    <name evidence="10" type="ORF">SAMN05421781_1444</name>
</gene>
<feature type="compositionally biased region" description="Low complexity" evidence="7">
    <location>
        <begin position="84"/>
        <end position="108"/>
    </location>
</feature>
<dbReference type="Pfam" id="PF00364">
    <property type="entry name" value="Biotin_lipoyl"/>
    <property type="match status" value="1"/>
</dbReference>
<dbReference type="CDD" id="cd06849">
    <property type="entry name" value="lipoyl_domain"/>
    <property type="match status" value="1"/>
</dbReference>
<dbReference type="Proteomes" id="UP000199488">
    <property type="component" value="Unassembled WGS sequence"/>
</dbReference>
<dbReference type="Gene3D" id="2.40.50.100">
    <property type="match status" value="1"/>
</dbReference>
<evidence type="ECO:0000259" key="9">
    <source>
        <dbReference type="PROSITE" id="PS51826"/>
    </source>
</evidence>
<dbReference type="RefSeq" id="WP_091613030.1">
    <property type="nucleotide sequence ID" value="NZ_FNNC01000002.1"/>
</dbReference>
<dbReference type="PANTHER" id="PTHR43178">
    <property type="entry name" value="DIHYDROLIPOAMIDE ACETYLTRANSFERASE COMPONENT OF PYRUVATE DEHYDROGENASE COMPLEX"/>
    <property type="match status" value="1"/>
</dbReference>
<dbReference type="EC" id="2.3.1.-" evidence="6"/>
<dbReference type="PROSITE" id="PS50968">
    <property type="entry name" value="BIOTINYL_LIPOYL"/>
    <property type="match status" value="1"/>
</dbReference>
<evidence type="ECO:0000256" key="1">
    <source>
        <dbReference type="ARBA" id="ARBA00001938"/>
    </source>
</evidence>
<dbReference type="Gene3D" id="4.10.320.10">
    <property type="entry name" value="E3-binding domain"/>
    <property type="match status" value="1"/>
</dbReference>
<reference evidence="10 11" key="1">
    <citation type="submission" date="2016-10" db="EMBL/GenBank/DDBJ databases">
        <authorList>
            <person name="de Groot N.N."/>
        </authorList>
    </citation>
    <scope>NUCLEOTIDE SEQUENCE [LARGE SCALE GENOMIC DNA]</scope>
    <source>
        <strain evidence="10 11">DSM 23126</strain>
    </source>
</reference>
<dbReference type="GO" id="GO:0005737">
    <property type="term" value="C:cytoplasm"/>
    <property type="evidence" value="ECO:0007669"/>
    <property type="project" value="TreeGrafter"/>
</dbReference>
<feature type="compositionally biased region" description="Polar residues" evidence="7">
    <location>
        <begin position="173"/>
        <end position="189"/>
    </location>
</feature>
<evidence type="ECO:0000313" key="10">
    <source>
        <dbReference type="EMBL" id="SDW44213.1"/>
    </source>
</evidence>
<protein>
    <recommendedName>
        <fullName evidence="6">Dihydrolipoamide acetyltransferase component of pyruvate dehydrogenase complex</fullName>
        <ecNumber evidence="6">2.3.1.-</ecNumber>
    </recommendedName>
</protein>
<evidence type="ECO:0000256" key="2">
    <source>
        <dbReference type="ARBA" id="ARBA00007317"/>
    </source>
</evidence>
<name>A0A1H2TJU1_9BACI</name>
<dbReference type="InterPro" id="IPR000089">
    <property type="entry name" value="Biotin_lipoyl"/>
</dbReference>
<evidence type="ECO:0000256" key="5">
    <source>
        <dbReference type="ARBA" id="ARBA00023315"/>
    </source>
</evidence>
<comment type="cofactor">
    <cofactor evidence="1 6">
        <name>(R)-lipoate</name>
        <dbReference type="ChEBI" id="CHEBI:83088"/>
    </cofactor>
</comment>
<dbReference type="GO" id="GO:0016407">
    <property type="term" value="F:acetyltransferase activity"/>
    <property type="evidence" value="ECO:0007669"/>
    <property type="project" value="TreeGrafter"/>
</dbReference>
<evidence type="ECO:0000259" key="8">
    <source>
        <dbReference type="PROSITE" id="PS50968"/>
    </source>
</evidence>
<dbReference type="Pfam" id="PF00198">
    <property type="entry name" value="2-oxoacid_dh"/>
    <property type="match status" value="1"/>
</dbReference>